<dbReference type="InterPro" id="IPR011545">
    <property type="entry name" value="DEAD/DEAH_box_helicase_dom"/>
</dbReference>
<accession>A0AAE9Y7P4</accession>
<dbReference type="Pfam" id="PF03880">
    <property type="entry name" value="DbpA"/>
    <property type="match status" value="1"/>
</dbReference>
<dbReference type="CDD" id="cd18787">
    <property type="entry name" value="SF2_C_DEAD"/>
    <property type="match status" value="1"/>
</dbReference>
<feature type="compositionally biased region" description="Basic and acidic residues" evidence="12">
    <location>
        <begin position="47"/>
        <end position="73"/>
    </location>
</feature>
<dbReference type="InterPro" id="IPR027417">
    <property type="entry name" value="P-loop_NTPase"/>
</dbReference>
<dbReference type="InterPro" id="IPR005580">
    <property type="entry name" value="DbpA/CsdA_RNA-bd_dom"/>
</dbReference>
<dbReference type="Pfam" id="PF25399">
    <property type="entry name" value="DeaD_dimer"/>
    <property type="match status" value="1"/>
</dbReference>
<evidence type="ECO:0000256" key="1">
    <source>
        <dbReference type="ARBA" id="ARBA00012552"/>
    </source>
</evidence>
<keyword evidence="5 11" id="KW-0347">Helicase</keyword>
<keyword evidence="3 11" id="KW-0547">Nucleotide-binding</keyword>
<dbReference type="SMART" id="SM00487">
    <property type="entry name" value="DEXDc"/>
    <property type="match status" value="1"/>
</dbReference>
<dbReference type="Proteomes" id="UP001216390">
    <property type="component" value="Chromosome"/>
</dbReference>
<dbReference type="PANTHER" id="PTHR47959">
    <property type="entry name" value="ATP-DEPENDENT RNA HELICASE RHLE-RELATED"/>
    <property type="match status" value="1"/>
</dbReference>
<feature type="compositionally biased region" description="Acidic residues" evidence="12">
    <location>
        <begin position="1"/>
        <end position="16"/>
    </location>
</feature>
<dbReference type="PROSITE" id="PS51195">
    <property type="entry name" value="Q_MOTIF"/>
    <property type="match status" value="1"/>
</dbReference>
<dbReference type="InterPro" id="IPR044742">
    <property type="entry name" value="DEAD/DEAH_RhlB"/>
</dbReference>
<dbReference type="CDD" id="cd00268">
    <property type="entry name" value="DEADc"/>
    <property type="match status" value="1"/>
</dbReference>
<evidence type="ECO:0000256" key="9">
    <source>
        <dbReference type="ARBA" id="ARBA00047984"/>
    </source>
</evidence>
<evidence type="ECO:0000259" key="14">
    <source>
        <dbReference type="PROSITE" id="PS51194"/>
    </source>
</evidence>
<feature type="compositionally biased region" description="Low complexity" evidence="12">
    <location>
        <begin position="74"/>
        <end position="95"/>
    </location>
</feature>
<evidence type="ECO:0000256" key="2">
    <source>
        <dbReference type="ARBA" id="ARBA00022490"/>
    </source>
</evidence>
<evidence type="ECO:0000259" key="13">
    <source>
        <dbReference type="PROSITE" id="PS51192"/>
    </source>
</evidence>
<comment type="similarity">
    <text evidence="8 11">Belongs to the DEAD box helicase family.</text>
</comment>
<feature type="region of interest" description="Disordered" evidence="12">
    <location>
        <begin position="1"/>
        <end position="98"/>
    </location>
</feature>
<keyword evidence="17" id="KW-1185">Reference proteome</keyword>
<feature type="compositionally biased region" description="Basic and acidic residues" evidence="12">
    <location>
        <begin position="539"/>
        <end position="566"/>
    </location>
</feature>
<keyword evidence="4 11" id="KW-0378">Hydrolase</keyword>
<protein>
    <recommendedName>
        <fullName evidence="1">RNA helicase</fullName>
        <ecNumber evidence="1">3.6.4.13</ecNumber>
    </recommendedName>
</protein>
<evidence type="ECO:0000256" key="6">
    <source>
        <dbReference type="ARBA" id="ARBA00022840"/>
    </source>
</evidence>
<evidence type="ECO:0000256" key="12">
    <source>
        <dbReference type="SAM" id="MobiDB-lite"/>
    </source>
</evidence>
<evidence type="ECO:0000256" key="3">
    <source>
        <dbReference type="ARBA" id="ARBA00022741"/>
    </source>
</evidence>
<feature type="domain" description="Helicase C-terminal" evidence="14">
    <location>
        <begin position="327"/>
        <end position="472"/>
    </location>
</feature>
<dbReference type="SUPFAM" id="SSF52540">
    <property type="entry name" value="P-loop containing nucleoside triphosphate hydrolases"/>
    <property type="match status" value="1"/>
</dbReference>
<evidence type="ECO:0000256" key="10">
    <source>
        <dbReference type="PROSITE-ProRule" id="PRU00552"/>
    </source>
</evidence>
<name>A0AAE9Y7P4_9ACTN</name>
<dbReference type="Gene3D" id="3.40.50.300">
    <property type="entry name" value="P-loop containing nucleotide triphosphate hydrolases"/>
    <property type="match status" value="2"/>
</dbReference>
<gene>
    <name evidence="16" type="ORF">PO878_00580</name>
</gene>
<dbReference type="InterPro" id="IPR001650">
    <property type="entry name" value="Helicase_C-like"/>
</dbReference>
<dbReference type="InterPro" id="IPR050079">
    <property type="entry name" value="DEAD_box_RNA_helicase"/>
</dbReference>
<feature type="domain" description="DEAD-box RNA helicase Q" evidence="15">
    <location>
        <begin position="94"/>
        <end position="122"/>
    </location>
</feature>
<evidence type="ECO:0000313" key="17">
    <source>
        <dbReference type="Proteomes" id="UP001216390"/>
    </source>
</evidence>
<dbReference type="InterPro" id="IPR057325">
    <property type="entry name" value="DeaD_dimer"/>
</dbReference>
<keyword evidence="6 11" id="KW-0067">ATP-binding</keyword>
<dbReference type="InterPro" id="IPR014014">
    <property type="entry name" value="RNA_helicase_DEAD_Q_motif"/>
</dbReference>
<evidence type="ECO:0000259" key="15">
    <source>
        <dbReference type="PROSITE" id="PS51195"/>
    </source>
</evidence>
<organism evidence="16 17">
    <name type="scientific">Iamia majanohamensis</name>
    <dbReference type="NCBI Taxonomy" id="467976"/>
    <lineage>
        <taxon>Bacteria</taxon>
        <taxon>Bacillati</taxon>
        <taxon>Actinomycetota</taxon>
        <taxon>Acidimicrobiia</taxon>
        <taxon>Acidimicrobiales</taxon>
        <taxon>Iamiaceae</taxon>
        <taxon>Iamia</taxon>
    </lineage>
</organism>
<proteinExistence type="inferred from homology"/>
<reference evidence="16" key="1">
    <citation type="submission" date="2023-01" db="EMBL/GenBank/DDBJ databases">
        <title>The diversity of Class Acidimicrobiia in South China Sea sediment environments and the proposal of Iamia marina sp. nov., a novel species of the genus Iamia.</title>
        <authorList>
            <person name="He Y."/>
            <person name="Tian X."/>
        </authorList>
    </citation>
    <scope>NUCLEOTIDE SEQUENCE</scope>
    <source>
        <strain evidence="16">DSM 19957</strain>
    </source>
</reference>
<dbReference type="GO" id="GO:0005829">
    <property type="term" value="C:cytosol"/>
    <property type="evidence" value="ECO:0007669"/>
    <property type="project" value="TreeGrafter"/>
</dbReference>
<evidence type="ECO:0000313" key="16">
    <source>
        <dbReference type="EMBL" id="WCO67216.1"/>
    </source>
</evidence>
<dbReference type="CDD" id="cd12252">
    <property type="entry name" value="RRM_DbpA"/>
    <property type="match status" value="1"/>
</dbReference>
<dbReference type="PROSITE" id="PS00039">
    <property type="entry name" value="DEAD_ATP_HELICASE"/>
    <property type="match status" value="1"/>
</dbReference>
<dbReference type="AlphaFoldDB" id="A0AAE9Y7P4"/>
<dbReference type="InterPro" id="IPR000629">
    <property type="entry name" value="RNA-helicase_DEAD-box_CS"/>
</dbReference>
<dbReference type="GO" id="GO:0016787">
    <property type="term" value="F:hydrolase activity"/>
    <property type="evidence" value="ECO:0007669"/>
    <property type="project" value="UniProtKB-KW"/>
</dbReference>
<dbReference type="FunFam" id="3.40.50.300:FF:000108">
    <property type="entry name" value="ATP-dependent RNA helicase RhlE"/>
    <property type="match status" value="1"/>
</dbReference>
<dbReference type="KEGG" id="ima:PO878_00580"/>
<dbReference type="SMART" id="SM00490">
    <property type="entry name" value="HELICc"/>
    <property type="match status" value="1"/>
</dbReference>
<evidence type="ECO:0000256" key="7">
    <source>
        <dbReference type="ARBA" id="ARBA00023016"/>
    </source>
</evidence>
<feature type="domain" description="Helicase ATP-binding" evidence="13">
    <location>
        <begin position="125"/>
        <end position="297"/>
    </location>
</feature>
<feature type="short sequence motif" description="Q motif" evidence="10">
    <location>
        <begin position="94"/>
        <end position="122"/>
    </location>
</feature>
<evidence type="ECO:0000256" key="4">
    <source>
        <dbReference type="ARBA" id="ARBA00022801"/>
    </source>
</evidence>
<sequence>MEDEDEEEDVDGDEPGPIDLAGVTAIDPHTGEPAGDAAADDEVPAPDADHPRPGRVDGPARDEEGEYRRRTEVAAEPAPDEVAATPPDPADAGPTFADLGLRPELLDALTRLGYEEPTPIQREAIPTMLTGRDLLGQAATGTGKTAAFALPILEHLEPGSRGPAPTALVLVPTRELAIQVSEAVHRYGRPLDARVLPIYGGQPIFRQLRALQHGVDVVVATPGRAIDHIGRGSLDLDAVRTVVLDEADEMLDMGFAEDIDEILGRAPEDRQTVLFSATLPRRIVAIADAHLTDAARIRVGREPTPEGEDPKVRHVAYLVNRPHKATALGRILDVEAPAAALVFCRTRAEVDQLTETLNGRGYRAEALHGGMDQVQRDRVMGRLRSGTADLLVATDVAARGLDVEHLSHVVNFDVPSAPEAYVHRTGRVGRAGREGVAITLAGPREHRQLKVIEKVSGRSIAVEQVPSVSDLRNRRLELTRESLEEVLVADDHDAMRAVVESLSDEWDLMEIALAAVKMAHEATVAAGGDDDEDIPTVELRTERSSKGRPDKGGRGGQDRGRPERPAKGKPARNTHTGADMTRLFVSAGREQRVRPGDLVGAIAGETSLKGRDIGSIDIQARFSLVEVPSDRVDEVIDGLRSTTLRGRKVTARRERY</sequence>
<dbReference type="GO" id="GO:0005524">
    <property type="term" value="F:ATP binding"/>
    <property type="evidence" value="ECO:0007669"/>
    <property type="project" value="UniProtKB-KW"/>
</dbReference>
<evidence type="ECO:0000256" key="11">
    <source>
        <dbReference type="RuleBase" id="RU000492"/>
    </source>
</evidence>
<dbReference type="PANTHER" id="PTHR47959:SF1">
    <property type="entry name" value="ATP-DEPENDENT RNA HELICASE DBPA"/>
    <property type="match status" value="1"/>
</dbReference>
<dbReference type="EMBL" id="CP116942">
    <property type="protein sequence ID" value="WCO67216.1"/>
    <property type="molecule type" value="Genomic_DNA"/>
</dbReference>
<dbReference type="GO" id="GO:0003723">
    <property type="term" value="F:RNA binding"/>
    <property type="evidence" value="ECO:0007669"/>
    <property type="project" value="UniProtKB-ARBA"/>
</dbReference>
<evidence type="ECO:0000256" key="5">
    <source>
        <dbReference type="ARBA" id="ARBA00022806"/>
    </source>
</evidence>
<dbReference type="Pfam" id="PF00270">
    <property type="entry name" value="DEAD"/>
    <property type="match status" value="1"/>
</dbReference>
<feature type="region of interest" description="Disordered" evidence="12">
    <location>
        <begin position="526"/>
        <end position="579"/>
    </location>
</feature>
<dbReference type="InterPro" id="IPR012677">
    <property type="entry name" value="Nucleotide-bd_a/b_plait_sf"/>
</dbReference>
<dbReference type="InterPro" id="IPR014001">
    <property type="entry name" value="Helicase_ATP-bd"/>
</dbReference>
<keyword evidence="2" id="KW-0963">Cytoplasm</keyword>
<dbReference type="PROSITE" id="PS51192">
    <property type="entry name" value="HELICASE_ATP_BIND_1"/>
    <property type="match status" value="1"/>
</dbReference>
<dbReference type="GO" id="GO:0003724">
    <property type="term" value="F:RNA helicase activity"/>
    <property type="evidence" value="ECO:0007669"/>
    <property type="project" value="UniProtKB-EC"/>
</dbReference>
<dbReference type="EC" id="3.6.4.13" evidence="1"/>
<dbReference type="Pfam" id="PF00271">
    <property type="entry name" value="Helicase_C"/>
    <property type="match status" value="1"/>
</dbReference>
<keyword evidence="7" id="KW-0346">Stress response</keyword>
<dbReference type="PROSITE" id="PS51194">
    <property type="entry name" value="HELICASE_CTER"/>
    <property type="match status" value="1"/>
</dbReference>
<evidence type="ECO:0000256" key="8">
    <source>
        <dbReference type="ARBA" id="ARBA00038437"/>
    </source>
</evidence>
<comment type="catalytic activity">
    <reaction evidence="9">
        <text>ATP + H2O = ADP + phosphate + H(+)</text>
        <dbReference type="Rhea" id="RHEA:13065"/>
        <dbReference type="ChEBI" id="CHEBI:15377"/>
        <dbReference type="ChEBI" id="CHEBI:15378"/>
        <dbReference type="ChEBI" id="CHEBI:30616"/>
        <dbReference type="ChEBI" id="CHEBI:43474"/>
        <dbReference type="ChEBI" id="CHEBI:456216"/>
        <dbReference type="EC" id="3.6.4.13"/>
    </reaction>
</comment>
<dbReference type="Gene3D" id="3.30.70.330">
    <property type="match status" value="1"/>
</dbReference>